<feature type="transmembrane region" description="Helical" evidence="1">
    <location>
        <begin position="200"/>
        <end position="222"/>
    </location>
</feature>
<dbReference type="Proteomes" id="UP000814176">
    <property type="component" value="Unassembled WGS sequence"/>
</dbReference>
<evidence type="ECO:0000313" key="2">
    <source>
        <dbReference type="EMBL" id="KAH9842493.1"/>
    </source>
</evidence>
<dbReference type="InterPro" id="IPR034804">
    <property type="entry name" value="SQR/QFR_C/D"/>
</dbReference>
<keyword evidence="1" id="KW-0472">Membrane</keyword>
<dbReference type="InterPro" id="IPR039960">
    <property type="entry name" value="MCP1"/>
</dbReference>
<comment type="caution">
    <text evidence="2">The sequence shown here is derived from an EMBL/GenBank/DDBJ whole genome shotgun (WGS) entry which is preliminary data.</text>
</comment>
<evidence type="ECO:0000313" key="3">
    <source>
        <dbReference type="Proteomes" id="UP000814176"/>
    </source>
</evidence>
<evidence type="ECO:0000256" key="1">
    <source>
        <dbReference type="SAM" id="Phobius"/>
    </source>
</evidence>
<dbReference type="GeneID" id="72007624"/>
<feature type="transmembrane region" description="Helical" evidence="1">
    <location>
        <begin position="161"/>
        <end position="179"/>
    </location>
</feature>
<keyword evidence="3" id="KW-1185">Reference proteome</keyword>
<dbReference type="SUPFAM" id="SSF81343">
    <property type="entry name" value="Fumarate reductase respiratory complex transmembrane subunits"/>
    <property type="match status" value="1"/>
</dbReference>
<dbReference type="PANTHER" id="PTHR38409">
    <property type="entry name" value="MDM10-COMPLEMENTING PROTEIN 1"/>
    <property type="match status" value="1"/>
</dbReference>
<proteinExistence type="predicted"/>
<gene>
    <name evidence="2" type="ORF">C8Q71DRAFT_853042</name>
</gene>
<feature type="transmembrane region" description="Helical" evidence="1">
    <location>
        <begin position="109"/>
        <end position="127"/>
    </location>
</feature>
<feature type="transmembrane region" description="Helical" evidence="1">
    <location>
        <begin position="37"/>
        <end position="59"/>
    </location>
</feature>
<name>A0ABQ8KTT6_9APHY</name>
<keyword evidence="1" id="KW-1133">Transmembrane helix</keyword>
<dbReference type="RefSeq" id="XP_047783540.1">
    <property type="nucleotide sequence ID" value="XM_047926892.1"/>
</dbReference>
<protein>
    <recommendedName>
        <fullName evidence="4">Mitochondrial adapter protein MCP1 transmembrane domain-containing protein</fullName>
    </recommendedName>
</protein>
<dbReference type="PANTHER" id="PTHR38409:SF1">
    <property type="entry name" value="MITOCHONDRIAL ADAPTER PROTEIN MCP1"/>
    <property type="match status" value="1"/>
</dbReference>
<accession>A0ABQ8KTT6</accession>
<sequence length="249" mass="26791">MSGIPNDSESSSTRPAPAWQRAAQTILTRLSHGSTPFITTFVLIHLTAPALASLGGTTLSSQVMLLGREYYQTPFGEKYLVLLPLLVHPLSSLAKRLLAPRPARRATSVLSLAGYAATLLLAVHFLTHRVHPADAAPPVLALSPAELDYEYVKYALQAWPWRAWFGYVALTAAVAGHAAEGAKVVWNTWLRDMLGGWRGGPGRVAGVVAAVVVPVVSGLWVISSEPLMVFGSTAVRFHAAFTKSLVYRL</sequence>
<organism evidence="2 3">
    <name type="scientific">Rhodofomes roseus</name>
    <dbReference type="NCBI Taxonomy" id="34475"/>
    <lineage>
        <taxon>Eukaryota</taxon>
        <taxon>Fungi</taxon>
        <taxon>Dikarya</taxon>
        <taxon>Basidiomycota</taxon>
        <taxon>Agaricomycotina</taxon>
        <taxon>Agaricomycetes</taxon>
        <taxon>Polyporales</taxon>
        <taxon>Rhodofomes</taxon>
    </lineage>
</organism>
<evidence type="ECO:0008006" key="4">
    <source>
        <dbReference type="Google" id="ProtNLM"/>
    </source>
</evidence>
<reference evidence="2 3" key="1">
    <citation type="journal article" date="2021" name="Environ. Microbiol.">
        <title>Gene family expansions and transcriptome signatures uncover fungal adaptations to wood decay.</title>
        <authorList>
            <person name="Hage H."/>
            <person name="Miyauchi S."/>
            <person name="Viragh M."/>
            <person name="Drula E."/>
            <person name="Min B."/>
            <person name="Chaduli D."/>
            <person name="Navarro D."/>
            <person name="Favel A."/>
            <person name="Norest M."/>
            <person name="Lesage-Meessen L."/>
            <person name="Balint B."/>
            <person name="Merenyi Z."/>
            <person name="de Eugenio L."/>
            <person name="Morin E."/>
            <person name="Martinez A.T."/>
            <person name="Baldrian P."/>
            <person name="Stursova M."/>
            <person name="Martinez M.J."/>
            <person name="Novotny C."/>
            <person name="Magnuson J.K."/>
            <person name="Spatafora J.W."/>
            <person name="Maurice S."/>
            <person name="Pangilinan J."/>
            <person name="Andreopoulos W."/>
            <person name="LaButti K."/>
            <person name="Hundley H."/>
            <person name="Na H."/>
            <person name="Kuo A."/>
            <person name="Barry K."/>
            <person name="Lipzen A."/>
            <person name="Henrissat B."/>
            <person name="Riley R."/>
            <person name="Ahrendt S."/>
            <person name="Nagy L.G."/>
            <person name="Grigoriev I.V."/>
            <person name="Martin F."/>
            <person name="Rosso M.N."/>
        </authorList>
    </citation>
    <scope>NUCLEOTIDE SEQUENCE [LARGE SCALE GENOMIC DNA]</scope>
    <source>
        <strain evidence="2 3">CIRM-BRFM 1785</strain>
    </source>
</reference>
<dbReference type="EMBL" id="JADCUA010000002">
    <property type="protein sequence ID" value="KAH9842493.1"/>
    <property type="molecule type" value="Genomic_DNA"/>
</dbReference>
<keyword evidence="1" id="KW-0812">Transmembrane</keyword>